<evidence type="ECO:0000313" key="2">
    <source>
        <dbReference type="EMBL" id="CAF5202296.1"/>
    </source>
</evidence>
<dbReference type="EMBL" id="CAJOBJ010346633">
    <property type="protein sequence ID" value="CAF5202296.1"/>
    <property type="molecule type" value="Genomic_DNA"/>
</dbReference>
<reference evidence="2" key="1">
    <citation type="submission" date="2021-02" db="EMBL/GenBank/DDBJ databases">
        <authorList>
            <person name="Nowell W R."/>
        </authorList>
    </citation>
    <scope>NUCLEOTIDE SEQUENCE</scope>
</reference>
<feature type="non-terminal residue" evidence="2">
    <location>
        <position position="1"/>
    </location>
</feature>
<accession>A0A8S3INE0</accession>
<evidence type="ECO:0000313" key="3">
    <source>
        <dbReference type="Proteomes" id="UP000681720"/>
    </source>
</evidence>
<name>A0A8S3INE0_9BILA</name>
<comment type="caution">
    <text evidence="2">The sequence shown here is derived from an EMBL/GenBank/DDBJ whole genome shotgun (WGS) entry which is preliminary data.</text>
</comment>
<gene>
    <name evidence="1" type="ORF">GIL414_LOCUS66455</name>
    <name evidence="2" type="ORF">GIL414_LOCUS77018</name>
</gene>
<protein>
    <submittedName>
        <fullName evidence="2">Uncharacterized protein</fullName>
    </submittedName>
</protein>
<evidence type="ECO:0000313" key="1">
    <source>
        <dbReference type="EMBL" id="CAF5167711.1"/>
    </source>
</evidence>
<proteinExistence type="predicted"/>
<dbReference type="AlphaFoldDB" id="A0A8S3INE0"/>
<organism evidence="2 3">
    <name type="scientific">Rotaria magnacalcarata</name>
    <dbReference type="NCBI Taxonomy" id="392030"/>
    <lineage>
        <taxon>Eukaryota</taxon>
        <taxon>Metazoa</taxon>
        <taxon>Spiralia</taxon>
        <taxon>Gnathifera</taxon>
        <taxon>Rotifera</taxon>
        <taxon>Eurotatoria</taxon>
        <taxon>Bdelloidea</taxon>
        <taxon>Philodinida</taxon>
        <taxon>Philodinidae</taxon>
        <taxon>Rotaria</taxon>
    </lineage>
</organism>
<dbReference type="Proteomes" id="UP000681720">
    <property type="component" value="Unassembled WGS sequence"/>
</dbReference>
<dbReference type="EMBL" id="CAJOBJ010312764">
    <property type="protein sequence ID" value="CAF5167711.1"/>
    <property type="molecule type" value="Genomic_DNA"/>
</dbReference>
<sequence>GGAGGKAGDQSLFEANRNY</sequence>